<dbReference type="GO" id="GO:0005524">
    <property type="term" value="F:ATP binding"/>
    <property type="evidence" value="ECO:0007669"/>
    <property type="project" value="UniProtKB-KW"/>
</dbReference>
<keyword evidence="8" id="KW-1185">Reference proteome</keyword>
<evidence type="ECO:0000313" key="7">
    <source>
        <dbReference type="EMBL" id="KIE08639.1"/>
    </source>
</evidence>
<dbReference type="OrthoDB" id="9806726at2"/>
<dbReference type="InterPro" id="IPR003593">
    <property type="entry name" value="AAA+_ATPase"/>
</dbReference>
<sequence>MSDAILTTHNLTIGYRTSRRTFRNVASNISVSLQTGELVCLLGPNGAGKSTLLRTLAGMQPPIQGEVRLLGENVYKLPPQELAKRLSLVLTDKIDVGMLSSETFVALGRYPYTDWWGKLTPQDETIVNWAIESVGATHLSQRHVSELSDGERQKIAIARALAQSPVVMLLDEPTAFLDLPRRVEIMQLLRQIAWQNHQAILLSTHDLNLALRLADKVWLLASNGTLHVGAPEDLVLSGAFAETFRTEGVEFDIASGEFHLNSPVRGTVDLIGEGVEALWTQRALQRVGFLVQTESKSSPICIEVIPTQKQVVWQVIRDREMFLYYEVQKLIQFLNQLFPM</sequence>
<dbReference type="CDD" id="cd03214">
    <property type="entry name" value="ABC_Iron-Siderophores_B12_Hemin"/>
    <property type="match status" value="1"/>
</dbReference>
<reference evidence="6" key="2">
    <citation type="submission" date="2019-11" db="EMBL/GenBank/DDBJ databases">
        <title>Improved Assembly of Tolypothrix boutellei genome.</title>
        <authorList>
            <person name="Sarangi A.N."/>
            <person name="Mukherjee M."/>
            <person name="Ghosh S."/>
            <person name="Singh D."/>
            <person name="Das A."/>
            <person name="Kant S."/>
            <person name="Prusty A."/>
            <person name="Tripathy S."/>
        </authorList>
    </citation>
    <scope>NUCLEOTIDE SEQUENCE</scope>
    <source>
        <strain evidence="6">VB521301</strain>
    </source>
</reference>
<dbReference type="InterPro" id="IPR003439">
    <property type="entry name" value="ABC_transporter-like_ATP-bd"/>
</dbReference>
<dbReference type="RefSeq" id="WP_038076635.1">
    <property type="nucleotide sequence ID" value="NZ_JHEG04000002.1"/>
</dbReference>
<reference evidence="7" key="1">
    <citation type="journal article" date="2015" name="Genome Announc.">
        <title>Draft Genome Sequence of Tolypothrix boutellei Strain VB521301.</title>
        <authorList>
            <person name="Chandrababunaidu M.M."/>
            <person name="Singh D."/>
            <person name="Sen D."/>
            <person name="Bhan S."/>
            <person name="Das S."/>
            <person name="Gupta A."/>
            <person name="Adhikary S.P."/>
            <person name="Tripathy S."/>
        </authorList>
    </citation>
    <scope>NUCLEOTIDE SEQUENCE</scope>
    <source>
        <strain evidence="7">VB521301</strain>
    </source>
</reference>
<evidence type="ECO:0000313" key="6">
    <source>
        <dbReference type="EMBL" id="KAF3883985.1"/>
    </source>
</evidence>
<dbReference type="Proteomes" id="UP000029738">
    <property type="component" value="Unassembled WGS sequence"/>
</dbReference>
<evidence type="ECO:0000256" key="1">
    <source>
        <dbReference type="ARBA" id="ARBA00022448"/>
    </source>
</evidence>
<accession>A0A0C1QTB3</accession>
<feature type="domain" description="ABC transporter" evidence="5">
    <location>
        <begin position="6"/>
        <end position="247"/>
    </location>
</feature>
<dbReference type="EMBL" id="JHEG04000002">
    <property type="protein sequence ID" value="KAF3883985.1"/>
    <property type="molecule type" value="Genomic_DNA"/>
</dbReference>
<keyword evidence="2" id="KW-0547">Nucleotide-binding</keyword>
<evidence type="ECO:0000313" key="8">
    <source>
        <dbReference type="Proteomes" id="UP000029738"/>
    </source>
</evidence>
<dbReference type="GO" id="GO:0016887">
    <property type="term" value="F:ATP hydrolysis activity"/>
    <property type="evidence" value="ECO:0007669"/>
    <property type="project" value="InterPro"/>
</dbReference>
<name>A0A0C1QTB3_9CYAN</name>
<dbReference type="PANTHER" id="PTHR42794">
    <property type="entry name" value="HEMIN IMPORT ATP-BINDING PROTEIN HMUV"/>
    <property type="match status" value="1"/>
</dbReference>
<evidence type="ECO:0000256" key="4">
    <source>
        <dbReference type="ARBA" id="ARBA00022967"/>
    </source>
</evidence>
<dbReference type="STRING" id="1479485.DA73_0229325"/>
<protein>
    <submittedName>
        <fullName evidence="6 7">ATP-binding protein</fullName>
    </submittedName>
</protein>
<dbReference type="FunFam" id="3.40.50.300:FF:000134">
    <property type="entry name" value="Iron-enterobactin ABC transporter ATP-binding protein"/>
    <property type="match status" value="1"/>
</dbReference>
<dbReference type="SMART" id="SM00382">
    <property type="entry name" value="AAA"/>
    <property type="match status" value="1"/>
</dbReference>
<keyword evidence="1" id="KW-0813">Transport</keyword>
<dbReference type="Pfam" id="PF00005">
    <property type="entry name" value="ABC_tran"/>
    <property type="match status" value="1"/>
</dbReference>
<keyword evidence="3 7" id="KW-0067">ATP-binding</keyword>
<dbReference type="PANTHER" id="PTHR42794:SF1">
    <property type="entry name" value="HEMIN IMPORT ATP-BINDING PROTEIN HMUV"/>
    <property type="match status" value="1"/>
</dbReference>
<evidence type="ECO:0000256" key="2">
    <source>
        <dbReference type="ARBA" id="ARBA00022741"/>
    </source>
</evidence>
<evidence type="ECO:0000259" key="5">
    <source>
        <dbReference type="PROSITE" id="PS50893"/>
    </source>
</evidence>
<dbReference type="SUPFAM" id="SSF52540">
    <property type="entry name" value="P-loop containing nucleoside triphosphate hydrolases"/>
    <property type="match status" value="1"/>
</dbReference>
<dbReference type="AlphaFoldDB" id="A0A0C1QTB3"/>
<dbReference type="EMBL" id="JHEG02000058">
    <property type="protein sequence ID" value="KIE08639.1"/>
    <property type="molecule type" value="Genomic_DNA"/>
</dbReference>
<comment type="caution">
    <text evidence="7">The sequence shown here is derived from an EMBL/GenBank/DDBJ whole genome shotgun (WGS) entry which is preliminary data.</text>
</comment>
<dbReference type="PROSITE" id="PS50893">
    <property type="entry name" value="ABC_TRANSPORTER_2"/>
    <property type="match status" value="1"/>
</dbReference>
<dbReference type="InterPro" id="IPR027417">
    <property type="entry name" value="P-loop_NTPase"/>
</dbReference>
<organism evidence="7">
    <name type="scientific">Tolypothrix bouteillei VB521301</name>
    <dbReference type="NCBI Taxonomy" id="1479485"/>
    <lineage>
        <taxon>Bacteria</taxon>
        <taxon>Bacillati</taxon>
        <taxon>Cyanobacteriota</taxon>
        <taxon>Cyanophyceae</taxon>
        <taxon>Nostocales</taxon>
        <taxon>Tolypothrichaceae</taxon>
        <taxon>Tolypothrix</taxon>
    </lineage>
</organism>
<evidence type="ECO:0000256" key="3">
    <source>
        <dbReference type="ARBA" id="ARBA00022840"/>
    </source>
</evidence>
<gene>
    <name evidence="7" type="ORF">DA73_0229325</name>
    <name evidence="6" type="ORF">DA73_0400040560</name>
</gene>
<dbReference type="Gene3D" id="3.40.50.300">
    <property type="entry name" value="P-loop containing nucleotide triphosphate hydrolases"/>
    <property type="match status" value="1"/>
</dbReference>
<proteinExistence type="predicted"/>
<keyword evidence="4" id="KW-1278">Translocase</keyword>